<comment type="similarity">
    <text evidence="5">Belongs to the protein kinase superfamily. STE Ser/Thr protein kinase family. MAP kinase kinase subfamily.</text>
</comment>
<evidence type="ECO:0000256" key="2">
    <source>
        <dbReference type="ARBA" id="ARBA00022741"/>
    </source>
</evidence>
<dbReference type="PROSITE" id="PS50011">
    <property type="entry name" value="PROTEIN_KINASE_DOM"/>
    <property type="match status" value="1"/>
</dbReference>
<dbReference type="PANTHER" id="PTHR48013:SF9">
    <property type="entry name" value="DUAL SPECIFICITY MITOGEN-ACTIVATED PROTEIN KINASE KINASE 5"/>
    <property type="match status" value="1"/>
</dbReference>
<reference evidence="11" key="1">
    <citation type="submission" date="2021-01" db="EMBL/GenBank/DDBJ databases">
        <authorList>
            <person name="Corre E."/>
            <person name="Pelletier E."/>
            <person name="Niang G."/>
            <person name="Scheremetjew M."/>
            <person name="Finn R."/>
            <person name="Kale V."/>
            <person name="Holt S."/>
            <person name="Cochrane G."/>
            <person name="Meng A."/>
            <person name="Brown T."/>
            <person name="Cohen L."/>
        </authorList>
    </citation>
    <scope>NUCLEOTIDE SEQUENCE</scope>
    <source>
        <strain evidence="11">WS</strain>
    </source>
</reference>
<dbReference type="Gene3D" id="3.30.200.20">
    <property type="entry name" value="Phosphorylase Kinase, domain 1"/>
    <property type="match status" value="1"/>
</dbReference>
<dbReference type="InterPro" id="IPR008271">
    <property type="entry name" value="Ser/Thr_kinase_AS"/>
</dbReference>
<evidence type="ECO:0000259" key="10">
    <source>
        <dbReference type="PROSITE" id="PS50011"/>
    </source>
</evidence>
<proteinExistence type="inferred from homology"/>
<evidence type="ECO:0000256" key="9">
    <source>
        <dbReference type="ARBA" id="ARBA00051693"/>
    </source>
</evidence>
<dbReference type="InterPro" id="IPR011009">
    <property type="entry name" value="Kinase-like_dom_sf"/>
</dbReference>
<gene>
    <name evidence="11" type="ORF">PCOS0759_LOCUS5679</name>
</gene>
<feature type="domain" description="Protein kinase" evidence="10">
    <location>
        <begin position="125"/>
        <end position="377"/>
    </location>
</feature>
<name>A0A7S1KRR0_9EUKA</name>
<accession>A0A7S1KRR0</accession>
<keyword evidence="3" id="KW-0418">Kinase</keyword>
<evidence type="ECO:0000313" key="11">
    <source>
        <dbReference type="EMBL" id="CAD9082439.1"/>
    </source>
</evidence>
<evidence type="ECO:0000256" key="4">
    <source>
        <dbReference type="ARBA" id="ARBA00022840"/>
    </source>
</evidence>
<dbReference type="GO" id="GO:0005524">
    <property type="term" value="F:ATP binding"/>
    <property type="evidence" value="ECO:0007669"/>
    <property type="project" value="UniProtKB-KW"/>
</dbReference>
<dbReference type="PROSITE" id="PS00108">
    <property type="entry name" value="PROTEIN_KINASE_ST"/>
    <property type="match status" value="1"/>
</dbReference>
<dbReference type="AlphaFoldDB" id="A0A7S1KRR0"/>
<dbReference type="Gene3D" id="1.10.510.10">
    <property type="entry name" value="Transferase(Phosphotransferase) domain 1"/>
    <property type="match status" value="1"/>
</dbReference>
<comment type="catalytic activity">
    <reaction evidence="9">
        <text>L-tyrosyl-[protein] + ATP = O-phospho-L-tyrosyl-[protein] + ADP + H(+)</text>
        <dbReference type="Rhea" id="RHEA:10596"/>
        <dbReference type="Rhea" id="RHEA-COMP:10136"/>
        <dbReference type="Rhea" id="RHEA-COMP:20101"/>
        <dbReference type="ChEBI" id="CHEBI:15378"/>
        <dbReference type="ChEBI" id="CHEBI:30616"/>
        <dbReference type="ChEBI" id="CHEBI:46858"/>
        <dbReference type="ChEBI" id="CHEBI:61978"/>
        <dbReference type="ChEBI" id="CHEBI:456216"/>
        <dbReference type="EC" id="2.7.12.2"/>
    </reaction>
</comment>
<keyword evidence="4" id="KW-0067">ATP-binding</keyword>
<dbReference type="EC" id="2.7.12.2" evidence="6"/>
<evidence type="ECO:0000256" key="3">
    <source>
        <dbReference type="ARBA" id="ARBA00022777"/>
    </source>
</evidence>
<dbReference type="Pfam" id="PF00069">
    <property type="entry name" value="Pkinase"/>
    <property type="match status" value="1"/>
</dbReference>
<dbReference type="EMBL" id="HBGD01006805">
    <property type="protein sequence ID" value="CAD9082439.1"/>
    <property type="molecule type" value="Transcribed_RNA"/>
</dbReference>
<evidence type="ECO:0000256" key="8">
    <source>
        <dbReference type="ARBA" id="ARBA00049299"/>
    </source>
</evidence>
<comment type="catalytic activity">
    <reaction evidence="8">
        <text>L-threonyl-[protein] + ATP = O-phospho-L-threonyl-[protein] + ADP + H(+)</text>
        <dbReference type="Rhea" id="RHEA:46608"/>
        <dbReference type="Rhea" id="RHEA-COMP:11060"/>
        <dbReference type="Rhea" id="RHEA-COMP:11605"/>
        <dbReference type="ChEBI" id="CHEBI:15378"/>
        <dbReference type="ChEBI" id="CHEBI:30013"/>
        <dbReference type="ChEBI" id="CHEBI:30616"/>
        <dbReference type="ChEBI" id="CHEBI:61977"/>
        <dbReference type="ChEBI" id="CHEBI:456216"/>
        <dbReference type="EC" id="2.7.12.2"/>
    </reaction>
</comment>
<evidence type="ECO:0000256" key="5">
    <source>
        <dbReference type="ARBA" id="ARBA00038035"/>
    </source>
</evidence>
<dbReference type="GO" id="GO:0004708">
    <property type="term" value="F:MAP kinase kinase activity"/>
    <property type="evidence" value="ECO:0007669"/>
    <property type="project" value="UniProtKB-EC"/>
</dbReference>
<keyword evidence="1" id="KW-0808">Transferase</keyword>
<dbReference type="PANTHER" id="PTHR48013">
    <property type="entry name" value="DUAL SPECIFICITY MITOGEN-ACTIVATED PROTEIN KINASE KINASE 5-RELATED"/>
    <property type="match status" value="1"/>
</dbReference>
<comment type="catalytic activity">
    <reaction evidence="7">
        <text>L-seryl-[protein] + ATP = O-phospho-L-seryl-[protein] + ADP + H(+)</text>
        <dbReference type="Rhea" id="RHEA:17989"/>
        <dbReference type="Rhea" id="RHEA-COMP:9863"/>
        <dbReference type="Rhea" id="RHEA-COMP:11604"/>
        <dbReference type="ChEBI" id="CHEBI:15378"/>
        <dbReference type="ChEBI" id="CHEBI:29999"/>
        <dbReference type="ChEBI" id="CHEBI:30616"/>
        <dbReference type="ChEBI" id="CHEBI:83421"/>
        <dbReference type="ChEBI" id="CHEBI:456216"/>
        <dbReference type="EC" id="2.7.12.2"/>
    </reaction>
</comment>
<dbReference type="SMART" id="SM00220">
    <property type="entry name" value="S_TKc"/>
    <property type="match status" value="1"/>
</dbReference>
<evidence type="ECO:0000256" key="6">
    <source>
        <dbReference type="ARBA" id="ARBA00038999"/>
    </source>
</evidence>
<evidence type="ECO:0000256" key="7">
    <source>
        <dbReference type="ARBA" id="ARBA00049014"/>
    </source>
</evidence>
<sequence>MSTPILSHIPTSQNTTTTPTATIRKKRRLDGFKPKLKLVKMEPDTTDGNKVKDKSVDETYVHKISESGNFVIATDSASGQHIKVGDTGIQIENTTSSSFVVMTQTPSAALDPNFAPLQRTTLEDFKVIKRLGCGAQGSVDKVKNVHTKQIFARKTFKIDSSINASPKMLITEFRSLYSCECKNIIRLYHAFHKEGTMYMVLELMNCGSLEDVIKTKGRIPEQVIHKMCVQMLNGLHYLHTDMKIVHRDLKPANILVNDKGIVKLADFGMAGHYGKRDIFTTYQGSALYMSPERLKSEPHTYNSDVWSLGVTLAEAALGRPLFPPSEVHFLNFKKGDRVPLKELEGFSAEFQQFIALCLQVNADDRPSAKELLHSPFILKYYLSKPSLQKWLRKEYVPHKKKEKLQKKEVSRRLR</sequence>
<dbReference type="SUPFAM" id="SSF56112">
    <property type="entry name" value="Protein kinase-like (PK-like)"/>
    <property type="match status" value="1"/>
</dbReference>
<dbReference type="InterPro" id="IPR000719">
    <property type="entry name" value="Prot_kinase_dom"/>
</dbReference>
<keyword evidence="2" id="KW-0547">Nucleotide-binding</keyword>
<organism evidence="11">
    <name type="scientific">Percolomonas cosmopolitus</name>
    <dbReference type="NCBI Taxonomy" id="63605"/>
    <lineage>
        <taxon>Eukaryota</taxon>
        <taxon>Discoba</taxon>
        <taxon>Heterolobosea</taxon>
        <taxon>Tetramitia</taxon>
        <taxon>Eutetramitia</taxon>
        <taxon>Percolomonadidae</taxon>
        <taxon>Percolomonas</taxon>
    </lineage>
</organism>
<protein>
    <recommendedName>
        <fullName evidence="6">mitogen-activated protein kinase kinase</fullName>
        <ecNumber evidence="6">2.7.12.2</ecNumber>
    </recommendedName>
</protein>
<evidence type="ECO:0000256" key="1">
    <source>
        <dbReference type="ARBA" id="ARBA00022679"/>
    </source>
</evidence>